<name>A0A9P1MBG6_9PEZI</name>
<feature type="transmembrane region" description="Helical" evidence="8">
    <location>
        <begin position="434"/>
        <end position="459"/>
    </location>
</feature>
<dbReference type="Proteomes" id="UP000838763">
    <property type="component" value="Unassembled WGS sequence"/>
</dbReference>
<feature type="compositionally biased region" description="Basic and acidic residues" evidence="7">
    <location>
        <begin position="1"/>
        <end position="10"/>
    </location>
</feature>
<evidence type="ECO:0000256" key="3">
    <source>
        <dbReference type="ARBA" id="ARBA00022692"/>
    </source>
</evidence>
<keyword evidence="6 8" id="KW-0472">Membrane</keyword>
<dbReference type="GO" id="GO:0055085">
    <property type="term" value="P:transmembrane transport"/>
    <property type="evidence" value="ECO:0007669"/>
    <property type="project" value="TreeGrafter"/>
</dbReference>
<feature type="compositionally biased region" description="Polar residues" evidence="7">
    <location>
        <begin position="1013"/>
        <end position="1022"/>
    </location>
</feature>
<feature type="region of interest" description="Disordered" evidence="7">
    <location>
        <begin position="993"/>
        <end position="1113"/>
    </location>
</feature>
<dbReference type="InterPro" id="IPR040241">
    <property type="entry name" value="TRP_Flc/Pkd2-like"/>
</dbReference>
<dbReference type="InterPro" id="IPR032800">
    <property type="entry name" value="TRP_N"/>
</dbReference>
<evidence type="ECO:0000256" key="6">
    <source>
        <dbReference type="ARBA" id="ARBA00023136"/>
    </source>
</evidence>
<comment type="caution">
    <text evidence="10">The sequence shown here is derived from an EMBL/GenBank/DDBJ whole genome shotgun (WGS) entry which is preliminary data.</text>
</comment>
<evidence type="ECO:0000256" key="2">
    <source>
        <dbReference type="ARBA" id="ARBA00010642"/>
    </source>
</evidence>
<evidence type="ECO:0000256" key="7">
    <source>
        <dbReference type="SAM" id="MobiDB-lite"/>
    </source>
</evidence>
<dbReference type="EMBL" id="CALLCH030000015">
    <property type="protein sequence ID" value="CAI4216805.1"/>
    <property type="molecule type" value="Genomic_DNA"/>
</dbReference>
<reference evidence="10" key="1">
    <citation type="submission" date="2022-11" db="EMBL/GenBank/DDBJ databases">
        <authorList>
            <person name="Scott C."/>
            <person name="Bruce N."/>
        </authorList>
    </citation>
    <scope>NUCLEOTIDE SEQUENCE</scope>
</reference>
<organism evidence="10 11">
    <name type="scientific">Parascedosporium putredinis</name>
    <dbReference type="NCBI Taxonomy" id="1442378"/>
    <lineage>
        <taxon>Eukaryota</taxon>
        <taxon>Fungi</taxon>
        <taxon>Dikarya</taxon>
        <taxon>Ascomycota</taxon>
        <taxon>Pezizomycotina</taxon>
        <taxon>Sordariomycetes</taxon>
        <taxon>Hypocreomycetidae</taxon>
        <taxon>Microascales</taxon>
        <taxon>Microascaceae</taxon>
        <taxon>Parascedosporium</taxon>
    </lineage>
</organism>
<dbReference type="OrthoDB" id="5312224at2759"/>
<comment type="subcellular location">
    <subcellularLocation>
        <location evidence="1">Membrane</location>
        <topology evidence="1">Multi-pass membrane protein</topology>
    </subcellularLocation>
</comment>
<keyword evidence="5 8" id="KW-1133">Transmembrane helix</keyword>
<feature type="transmembrane region" description="Helical" evidence="8">
    <location>
        <begin position="200"/>
        <end position="218"/>
    </location>
</feature>
<dbReference type="SMART" id="SM01320">
    <property type="entry name" value="TRP_N"/>
    <property type="match status" value="1"/>
</dbReference>
<dbReference type="GO" id="GO:0016020">
    <property type="term" value="C:membrane"/>
    <property type="evidence" value="ECO:0007669"/>
    <property type="project" value="UniProtKB-SubCell"/>
</dbReference>
<dbReference type="InterPro" id="IPR010308">
    <property type="entry name" value="TRP_C"/>
</dbReference>
<protein>
    <recommendedName>
        <fullName evidence="9">ML-like domain-containing protein</fullName>
    </recommendedName>
</protein>
<dbReference type="Pfam" id="PF06011">
    <property type="entry name" value="TRP"/>
    <property type="match status" value="1"/>
</dbReference>
<sequence length="1113" mass="120593">MRMRMHELPREASPCSRRPKNEDQPRRHGLSALPSPQLKHTSNCAFATTSMSALPSGPRQAWQETTSRPSRARTATLRPPSRSIILTFLLALTLLSAPAAAVQLAAFDNCLPNTYRDRDPPPLQWVPLYVDAVFDTESKSHALTVTTWGNITGSYDTVELPAADSPRWAYQWILPIAPIFDTTQLSLPVGLPAMSMSHEFFSSYSLATFSATFLIIYGDASETNIGCVSVPITPYLGNFTWMLTFLPFAALLFVGFATVLAAIYSPWGTTDIFMWSSNHGRDVDLLRLVTPGFGDCLQYIQFAALTGALSLNYPGFYQPVASQVAWSSLMFNQSFVSKGPAYESMVDGIYVTNSTRGLVRYSQLVGLSQPNDVWAGMMVWLLVIAAGVIVLTQLGFIVHRLYRLARSIPEEDLRSKNIPFSLGNILVAAGESPAYVVALSVVVLAAIIGFTVWLLRVIIRARPRSDLFDDLPTVLLYGPLYNTYTDAAAGFALVPILLGILRGIAIGGLQASGIAQIAILASVEVVQLLTIVYFRPFDSQTSMNAYHSLFSVMRLITTLLMIAFAPSLGVTEGPKGWVGYVILVLHGGVLVFGFFLNALQTLIEVVARLLGAGGDDMRGLTRGGLSKIFGMRQLSRRMSRRHHGGVSRQSQLSTTAMLDVDRNSKTGYVMPGGRLRSESVASIGGLMSKQHRSSSALDSIDVYSGAPASSFTPTTPGEANPFSFLPSPSVASRPAQAAVADNAMEPYYYRPPRRRRETLTDSINSSNLNRVSLVEPKQYAQGGAILGDPNDLDAALSRGATPAPHGSLPINLAPRADYTTREVDFYYGVRGPALNSERPGRKLGTGPADPTGPVATAQSWFRSFLSGKTKDKGKGFEVVRSARMPPAMRMQAGLDGDPAIEGVPVAMSNLRNGPNESDDEADVAGASKIKRARSPATLLNERGEPQDMDVEGAEMDDLEAPGIPRKSSKRHSDIIDYSAAPSFNLIPPVSPVSLPTSPIHPISPPRNGHASHPSFNEKQSSGAPMLSRLPFERTGSMRHNSSVSSMDLGDDFTHIDLHREETSRDKPTSGHVTQHSISKVEPEKHHIDLLGSSAELVDDQYASSRGGSADGRR</sequence>
<feature type="transmembrane region" description="Helical" evidence="8">
    <location>
        <begin position="546"/>
        <end position="565"/>
    </location>
</feature>
<feature type="transmembrane region" description="Helical" evidence="8">
    <location>
        <begin position="373"/>
        <end position="398"/>
    </location>
</feature>
<accession>A0A9P1MBG6</accession>
<dbReference type="PANTHER" id="PTHR31145">
    <property type="entry name" value="INTEGRAL MEMBRANE PROTEIN (AFU_ORTHOLOGUE AFUA_7G01610)"/>
    <property type="match status" value="1"/>
</dbReference>
<feature type="compositionally biased region" description="Basic and acidic residues" evidence="7">
    <location>
        <begin position="1078"/>
        <end position="1088"/>
    </location>
</feature>
<feature type="transmembrane region" description="Helical" evidence="8">
    <location>
        <begin position="239"/>
        <end position="264"/>
    </location>
</feature>
<dbReference type="AlphaFoldDB" id="A0A9P1MBG6"/>
<keyword evidence="3 8" id="KW-0812">Transmembrane</keyword>
<feature type="transmembrane region" description="Helical" evidence="8">
    <location>
        <begin position="513"/>
        <end position="534"/>
    </location>
</feature>
<feature type="transmembrane region" description="Helical" evidence="8">
    <location>
        <begin position="479"/>
        <end position="501"/>
    </location>
</feature>
<evidence type="ECO:0000313" key="10">
    <source>
        <dbReference type="EMBL" id="CAI4216805.1"/>
    </source>
</evidence>
<evidence type="ECO:0000256" key="5">
    <source>
        <dbReference type="ARBA" id="ARBA00022989"/>
    </source>
</evidence>
<feature type="region of interest" description="Disordered" evidence="7">
    <location>
        <begin position="907"/>
        <end position="949"/>
    </location>
</feature>
<feature type="region of interest" description="Disordered" evidence="7">
    <location>
        <begin position="1"/>
        <end position="38"/>
    </location>
</feature>
<keyword evidence="11" id="KW-1185">Reference proteome</keyword>
<evidence type="ECO:0000259" key="9">
    <source>
        <dbReference type="SMART" id="SM01320"/>
    </source>
</evidence>
<evidence type="ECO:0000313" key="11">
    <source>
        <dbReference type="Proteomes" id="UP000838763"/>
    </source>
</evidence>
<proteinExistence type="inferred from homology"/>
<feature type="compositionally biased region" description="Basic and acidic residues" evidence="7">
    <location>
        <begin position="1051"/>
        <end position="1068"/>
    </location>
</feature>
<feature type="transmembrane region" description="Helical" evidence="8">
    <location>
        <begin position="83"/>
        <end position="106"/>
    </location>
</feature>
<feature type="region of interest" description="Disordered" evidence="7">
    <location>
        <begin position="50"/>
        <end position="76"/>
    </location>
</feature>
<evidence type="ECO:0000256" key="1">
    <source>
        <dbReference type="ARBA" id="ARBA00004141"/>
    </source>
</evidence>
<comment type="similarity">
    <text evidence="2">Belongs to the transient receptor potential (TRP) ion channel family.</text>
</comment>
<gene>
    <name evidence="10" type="ORF">PPNO1_LOCUS6451</name>
</gene>
<feature type="compositionally biased region" description="Low complexity" evidence="7">
    <location>
        <begin position="65"/>
        <end position="76"/>
    </location>
</feature>
<evidence type="ECO:0000256" key="8">
    <source>
        <dbReference type="SAM" id="Phobius"/>
    </source>
</evidence>
<keyword evidence="4" id="KW-0732">Signal</keyword>
<feature type="domain" description="ML-like" evidence="9">
    <location>
        <begin position="100"/>
        <end position="239"/>
    </location>
</feature>
<feature type="transmembrane region" description="Helical" evidence="8">
    <location>
        <begin position="577"/>
        <end position="599"/>
    </location>
</feature>
<dbReference type="PANTHER" id="PTHR31145:SF6">
    <property type="entry name" value="INTEGRAL MEMBRANE PROTEIN (AFU_ORTHOLOGUE AFUA_7G01610)"/>
    <property type="match status" value="1"/>
</dbReference>
<evidence type="ECO:0000256" key="4">
    <source>
        <dbReference type="ARBA" id="ARBA00022729"/>
    </source>
</evidence>